<dbReference type="eggNOG" id="ENOG502Z8GT">
    <property type="taxonomic scope" value="Bacteria"/>
</dbReference>
<dbReference type="AlphaFoldDB" id="Q0A842"/>
<organism evidence="1 2">
    <name type="scientific">Alkalilimnicola ehrlichii (strain ATCC BAA-1101 / DSM 17681 / MLHE-1)</name>
    <dbReference type="NCBI Taxonomy" id="187272"/>
    <lineage>
        <taxon>Bacteria</taxon>
        <taxon>Pseudomonadati</taxon>
        <taxon>Pseudomonadota</taxon>
        <taxon>Gammaproteobacteria</taxon>
        <taxon>Chromatiales</taxon>
        <taxon>Ectothiorhodospiraceae</taxon>
        <taxon>Alkalilimnicola</taxon>
    </lineage>
</organism>
<evidence type="ECO:0000313" key="1">
    <source>
        <dbReference type="EMBL" id="ABI56995.1"/>
    </source>
</evidence>
<dbReference type="OrthoDB" id="9781578at2"/>
<sequence>MAMRMKTRWFRHGQTRDPEQVGGAAAMLAWRMATQTVRDISEHGPVTDRAGGHLALVEELALFAVQMVDRLAWLRGVDDDHRRRLVAAMVERMSSGAAESVADPEAGVALVRRAHERLATYARAGYDGEMPGYAAFNCLGALGGRAAGHEDDVWLHAQLTEVEGPAMAERLHKAIGELLEPLISGAPAAAESDPQVNREENR</sequence>
<keyword evidence="2" id="KW-1185">Reference proteome</keyword>
<dbReference type="EMBL" id="CP000453">
    <property type="protein sequence ID" value="ABI56995.1"/>
    <property type="molecule type" value="Genomic_DNA"/>
</dbReference>
<proteinExistence type="predicted"/>
<dbReference type="RefSeq" id="WP_011629389.1">
    <property type="nucleotide sequence ID" value="NC_008340.1"/>
</dbReference>
<accession>Q0A842</accession>
<reference evidence="2" key="1">
    <citation type="submission" date="2006-08" db="EMBL/GenBank/DDBJ databases">
        <title>Complete sequence of Alkalilimnicola ehrilichei MLHE-1.</title>
        <authorList>
            <person name="Copeland A."/>
            <person name="Lucas S."/>
            <person name="Lapidus A."/>
            <person name="Barry K."/>
            <person name="Detter J.C."/>
            <person name="Glavina del Rio T."/>
            <person name="Hammon N."/>
            <person name="Israni S."/>
            <person name="Dalin E."/>
            <person name="Tice H."/>
            <person name="Pitluck S."/>
            <person name="Sims D."/>
            <person name="Brettin T."/>
            <person name="Bruce D."/>
            <person name="Han C."/>
            <person name="Tapia R."/>
            <person name="Gilna P."/>
            <person name="Schmutz J."/>
            <person name="Larimer F."/>
            <person name="Land M."/>
            <person name="Hauser L."/>
            <person name="Kyrpides N."/>
            <person name="Mikhailova N."/>
            <person name="Oremland R.S."/>
            <person name="Hoeft S.E."/>
            <person name="Switzer-Blum J."/>
            <person name="Kulp T."/>
            <person name="King G."/>
            <person name="Tabita R."/>
            <person name="Witte B."/>
            <person name="Santini J.M."/>
            <person name="Basu P."/>
            <person name="Hollibaugh J.T."/>
            <person name="Xie G."/>
            <person name="Stolz J.F."/>
            <person name="Richardson P."/>
        </authorList>
    </citation>
    <scope>NUCLEOTIDE SEQUENCE [LARGE SCALE GENOMIC DNA]</scope>
    <source>
        <strain evidence="2">ATCC BAA-1101 / DSM 17681 / MLHE-1</strain>
    </source>
</reference>
<evidence type="ECO:0000313" key="2">
    <source>
        <dbReference type="Proteomes" id="UP000001962"/>
    </source>
</evidence>
<dbReference type="HOGENOM" id="CLU_1419711_0_0_6"/>
<name>Q0A842_ALKEH</name>
<gene>
    <name evidence="1" type="ordered locus">Mlg_1649</name>
</gene>
<dbReference type="KEGG" id="aeh:Mlg_1649"/>
<dbReference type="Proteomes" id="UP000001962">
    <property type="component" value="Chromosome"/>
</dbReference>
<protein>
    <submittedName>
        <fullName evidence="1">Uncharacterized protein</fullName>
    </submittedName>
</protein>